<protein>
    <submittedName>
        <fullName evidence="1">Uncharacterized protein</fullName>
    </submittedName>
</protein>
<dbReference type="Proteomes" id="UP000245629">
    <property type="component" value="Plasmid unnamed1"/>
</dbReference>
<organism evidence="1 2">
    <name type="scientific">Azospirillum thermophilum</name>
    <dbReference type="NCBI Taxonomy" id="2202148"/>
    <lineage>
        <taxon>Bacteria</taxon>
        <taxon>Pseudomonadati</taxon>
        <taxon>Pseudomonadota</taxon>
        <taxon>Alphaproteobacteria</taxon>
        <taxon>Rhodospirillales</taxon>
        <taxon>Azospirillaceae</taxon>
        <taxon>Azospirillum</taxon>
    </lineage>
</organism>
<dbReference type="KEGG" id="azz:DEW08_21385"/>
<name>A0A2S2CXP1_9PROT</name>
<reference evidence="2" key="1">
    <citation type="submission" date="2018-05" db="EMBL/GenBank/DDBJ databases">
        <title>Azospirillum thermophila sp. nov., a novel isolated from hot spring.</title>
        <authorList>
            <person name="Zhao Z."/>
        </authorList>
    </citation>
    <scope>NUCLEOTIDE SEQUENCE [LARGE SCALE GENOMIC DNA]</scope>
    <source>
        <strain evidence="2">CFH 70021</strain>
        <plasmid evidence="2">unnamed1</plasmid>
    </source>
</reference>
<dbReference type="OrthoDB" id="7358415at2"/>
<evidence type="ECO:0000313" key="2">
    <source>
        <dbReference type="Proteomes" id="UP000245629"/>
    </source>
</evidence>
<dbReference type="AlphaFoldDB" id="A0A2S2CXP1"/>
<gene>
    <name evidence="1" type="ORF">DEW08_21385</name>
</gene>
<geneLocation type="plasmid" evidence="1 2">
    <name>unnamed1</name>
</geneLocation>
<accession>A0A2S2CXP1</accession>
<evidence type="ECO:0000313" key="1">
    <source>
        <dbReference type="EMBL" id="AWK89239.1"/>
    </source>
</evidence>
<keyword evidence="2" id="KW-1185">Reference proteome</keyword>
<sequence length="110" mass="11688">MLGLGACAGLTPVSTAAPDPATVALLERSAPNDCNPSVASVLAGAGIPAAAIRDVTYGLYRDEFSDRIVRYDAWVYLTDQPGAIVVAVDRDCRPIQIYARDGARMPNRRP</sequence>
<proteinExistence type="predicted"/>
<keyword evidence="1" id="KW-0614">Plasmid</keyword>
<dbReference type="EMBL" id="CP029356">
    <property type="protein sequence ID" value="AWK89239.1"/>
    <property type="molecule type" value="Genomic_DNA"/>
</dbReference>